<organism evidence="2 3">
    <name type="scientific">Enhygromyxa salina</name>
    <dbReference type="NCBI Taxonomy" id="215803"/>
    <lineage>
        <taxon>Bacteria</taxon>
        <taxon>Pseudomonadati</taxon>
        <taxon>Myxococcota</taxon>
        <taxon>Polyangia</taxon>
        <taxon>Nannocystales</taxon>
        <taxon>Nannocystaceae</taxon>
        <taxon>Enhygromyxa</taxon>
    </lineage>
</organism>
<evidence type="ECO:0008006" key="4">
    <source>
        <dbReference type="Google" id="ProtNLM"/>
    </source>
</evidence>
<evidence type="ECO:0000313" key="2">
    <source>
        <dbReference type="EMBL" id="PRQ10024.1"/>
    </source>
</evidence>
<dbReference type="Pfam" id="PF14224">
    <property type="entry name" value="DUF4331"/>
    <property type="match status" value="2"/>
</dbReference>
<name>A0A2S9YY67_9BACT</name>
<dbReference type="EMBL" id="PVNL01000004">
    <property type="protein sequence ID" value="PRQ10024.1"/>
    <property type="molecule type" value="Genomic_DNA"/>
</dbReference>
<reference evidence="2 3" key="1">
    <citation type="submission" date="2018-03" db="EMBL/GenBank/DDBJ databases">
        <title>Draft Genome Sequences of the Obligatory Marine Myxobacteria Enhygromyxa salina SWB007.</title>
        <authorList>
            <person name="Poehlein A."/>
            <person name="Moghaddam J.A."/>
            <person name="Harms H."/>
            <person name="Alanjari M."/>
            <person name="Koenig G.M."/>
            <person name="Daniel R."/>
            <person name="Schaeberle T.F."/>
        </authorList>
    </citation>
    <scope>NUCLEOTIDE SEQUENCE [LARGE SCALE GENOMIC DNA]</scope>
    <source>
        <strain evidence="2 3">SWB007</strain>
    </source>
</reference>
<sequence>MKKIQHEKQLKPRLKLVAALGFAAAMLLLNDGVQAADHNEAPGTQMDPAADIADFYAWETADDKLVAAVTFAGLTEAGADPTYDPDVLYGIHIDNNDDNVADIDIWCRFGTNMAQDVWGVQCLNVPGAADADTNGEVGAPIDGGNGTMIFAGPREDPFFFDFEGFVNTTMTGDLMFDPARDSFAGTNVTAIVIEMDALVAAGEGTTLQIWATTGRI</sequence>
<evidence type="ECO:0000313" key="3">
    <source>
        <dbReference type="Proteomes" id="UP000238823"/>
    </source>
</evidence>
<feature type="signal peptide" evidence="1">
    <location>
        <begin position="1"/>
        <end position="35"/>
    </location>
</feature>
<gene>
    <name evidence="2" type="ORF">ENSA7_02300</name>
</gene>
<dbReference type="AlphaFoldDB" id="A0A2S9YY67"/>
<dbReference type="OrthoDB" id="525451at2"/>
<dbReference type="Proteomes" id="UP000238823">
    <property type="component" value="Unassembled WGS sequence"/>
</dbReference>
<feature type="chain" id="PRO_5015581067" description="DUF4331 domain-containing protein" evidence="1">
    <location>
        <begin position="36"/>
        <end position="216"/>
    </location>
</feature>
<proteinExistence type="predicted"/>
<evidence type="ECO:0000256" key="1">
    <source>
        <dbReference type="SAM" id="SignalP"/>
    </source>
</evidence>
<accession>A0A2S9YY67</accession>
<dbReference type="InterPro" id="IPR025566">
    <property type="entry name" value="DUF4331"/>
</dbReference>
<protein>
    <recommendedName>
        <fullName evidence="4">DUF4331 domain-containing protein</fullName>
    </recommendedName>
</protein>
<keyword evidence="1" id="KW-0732">Signal</keyword>
<comment type="caution">
    <text evidence="2">The sequence shown here is derived from an EMBL/GenBank/DDBJ whole genome shotgun (WGS) entry which is preliminary data.</text>
</comment>